<organism evidence="7 8">
    <name type="scientific">Hymenolepis diminuta</name>
    <name type="common">Rat tapeworm</name>
    <dbReference type="NCBI Taxonomy" id="6216"/>
    <lineage>
        <taxon>Eukaryota</taxon>
        <taxon>Metazoa</taxon>
        <taxon>Spiralia</taxon>
        <taxon>Lophotrochozoa</taxon>
        <taxon>Platyhelminthes</taxon>
        <taxon>Cestoda</taxon>
        <taxon>Eucestoda</taxon>
        <taxon>Cyclophyllidea</taxon>
        <taxon>Hymenolepididae</taxon>
        <taxon>Hymenolepis</taxon>
    </lineage>
</organism>
<keyword evidence="4" id="KW-0206">Cytoskeleton</keyword>
<dbReference type="PANTHER" id="PTHR13159:SF0">
    <property type="entry name" value="RADIAL SPOKE HEAD 6 HOMOLOG A"/>
    <property type="match status" value="1"/>
</dbReference>
<feature type="region of interest" description="Disordered" evidence="6">
    <location>
        <begin position="431"/>
        <end position="478"/>
    </location>
</feature>
<proteinExistence type="predicted"/>
<reference evidence="7 8" key="1">
    <citation type="submission" date="2019-07" db="EMBL/GenBank/DDBJ databases">
        <authorList>
            <person name="Jastrzebski P J."/>
            <person name="Paukszto L."/>
            <person name="Jastrzebski P J."/>
        </authorList>
    </citation>
    <scope>NUCLEOTIDE SEQUENCE [LARGE SCALE GENOMIC DNA]</scope>
    <source>
        <strain evidence="7 8">WMS-il1</strain>
    </source>
</reference>
<dbReference type="GO" id="GO:0001534">
    <property type="term" value="C:radial spoke"/>
    <property type="evidence" value="ECO:0007669"/>
    <property type="project" value="InterPro"/>
</dbReference>
<evidence type="ECO:0000256" key="5">
    <source>
        <dbReference type="ARBA" id="ARBA00023273"/>
    </source>
</evidence>
<keyword evidence="2" id="KW-0963">Cytoplasm</keyword>
<protein>
    <recommendedName>
        <fullName evidence="9">Radial spokehead-like protein</fullName>
    </recommendedName>
</protein>
<comment type="subcellular location">
    <subcellularLocation>
        <location evidence="1">Cytoplasm</location>
        <location evidence="1">Cytoskeleton</location>
        <location evidence="1">Cilium axoneme</location>
    </subcellularLocation>
</comment>
<dbReference type="Proteomes" id="UP000321570">
    <property type="component" value="Unassembled WGS sequence"/>
</dbReference>
<feature type="compositionally biased region" description="Acidic residues" evidence="6">
    <location>
        <begin position="321"/>
        <end position="333"/>
    </location>
</feature>
<dbReference type="InterPro" id="IPR006802">
    <property type="entry name" value="Radial_spoke"/>
</dbReference>
<gene>
    <name evidence="7" type="ORF">WMSIL1_LOCUS5144</name>
</gene>
<dbReference type="Pfam" id="PF04712">
    <property type="entry name" value="Radial_spoke"/>
    <property type="match status" value="1"/>
</dbReference>
<evidence type="ECO:0000313" key="8">
    <source>
        <dbReference type="Proteomes" id="UP000321570"/>
    </source>
</evidence>
<dbReference type="PANTHER" id="PTHR13159">
    <property type="entry name" value="RADIAL SPOKEHEAD-RELATED"/>
    <property type="match status" value="1"/>
</dbReference>
<evidence type="ECO:0000256" key="4">
    <source>
        <dbReference type="ARBA" id="ARBA00023212"/>
    </source>
</evidence>
<name>A0A564YCG1_HYMDI</name>
<feature type="compositionally biased region" description="Acidic residues" evidence="6">
    <location>
        <begin position="450"/>
        <end position="469"/>
    </location>
</feature>
<feature type="region of interest" description="Disordered" evidence="6">
    <location>
        <begin position="131"/>
        <end position="169"/>
    </location>
</feature>
<dbReference type="AlphaFoldDB" id="A0A564YCG1"/>
<dbReference type="EMBL" id="CABIJS010000155">
    <property type="protein sequence ID" value="VUZ44920.1"/>
    <property type="molecule type" value="Genomic_DNA"/>
</dbReference>
<accession>A0A564YCG1</accession>
<evidence type="ECO:0000256" key="1">
    <source>
        <dbReference type="ARBA" id="ARBA00004430"/>
    </source>
</evidence>
<evidence type="ECO:0000256" key="3">
    <source>
        <dbReference type="ARBA" id="ARBA00023069"/>
    </source>
</evidence>
<sequence length="478" mass="53975">LCLEKLISGESDNVFEILKDISSNGVYDGDHNTEEQRDEHFESDLELKFIQLLQEPEEDIEDINVQDISNLTNLFSSVGEGLDMCDYFKIKLAIKKLTTDYPIDSVRFWGKVFGTQNDYYIIECKPGDSDAFQHSEGMVDDPDVQEPAEKDTKQDPPLPKSKWKPPPDVPAEEIGEGVNNRVYFVSSHACGPYTLLPLCQPKHVAASRMIRSYFTGDLTSKVSCWPPFPGTEAQYLRAQIARISSGTILSPRGFFRFLQEEEQSADLSDEEDEVLPIECEEDEEYVPLAIEAMELSDWVHSRPYILPQGRVTWINLKDFEGSESEESESEENDTVPSLKGLEDEPPKREKGPPILTPISEDLAINGHEPWRLKKFRDRSHLLISSLLWPGAHTAAKGGTFESIYVGWGLKATEVSKLPSQLLQAQSEILHEPEEMIDPTPEEEKCKEANENGEEGEEEGEEDEESEEIEISNADSERA</sequence>
<keyword evidence="8" id="KW-1185">Reference proteome</keyword>
<dbReference type="GO" id="GO:0035082">
    <property type="term" value="P:axoneme assembly"/>
    <property type="evidence" value="ECO:0007669"/>
    <property type="project" value="TreeGrafter"/>
</dbReference>
<feature type="compositionally biased region" description="Pro residues" evidence="6">
    <location>
        <begin position="156"/>
        <end position="169"/>
    </location>
</feature>
<dbReference type="GO" id="GO:0060294">
    <property type="term" value="P:cilium movement involved in cell motility"/>
    <property type="evidence" value="ECO:0007669"/>
    <property type="project" value="InterPro"/>
</dbReference>
<evidence type="ECO:0000313" key="7">
    <source>
        <dbReference type="EMBL" id="VUZ44920.1"/>
    </source>
</evidence>
<evidence type="ECO:0000256" key="6">
    <source>
        <dbReference type="SAM" id="MobiDB-lite"/>
    </source>
</evidence>
<feature type="non-terminal residue" evidence="7">
    <location>
        <position position="1"/>
    </location>
</feature>
<evidence type="ECO:0008006" key="9">
    <source>
        <dbReference type="Google" id="ProtNLM"/>
    </source>
</evidence>
<evidence type="ECO:0000256" key="2">
    <source>
        <dbReference type="ARBA" id="ARBA00022490"/>
    </source>
</evidence>
<keyword evidence="5" id="KW-0966">Cell projection</keyword>
<keyword evidence="3" id="KW-0969">Cilium</keyword>
<feature type="compositionally biased region" description="Basic and acidic residues" evidence="6">
    <location>
        <begin position="340"/>
        <end position="351"/>
    </location>
</feature>
<feature type="region of interest" description="Disordered" evidence="6">
    <location>
        <begin position="320"/>
        <end position="359"/>
    </location>
</feature>